<dbReference type="InterPro" id="IPR001296">
    <property type="entry name" value="Glyco_trans_1"/>
</dbReference>
<dbReference type="PANTHER" id="PTHR45947:SF3">
    <property type="entry name" value="SULFOQUINOVOSYL TRANSFERASE SQD2"/>
    <property type="match status" value="1"/>
</dbReference>
<organism evidence="2 3">
    <name type="scientific">Spongiivirga citrea</name>
    <dbReference type="NCBI Taxonomy" id="1481457"/>
    <lineage>
        <taxon>Bacteria</taxon>
        <taxon>Pseudomonadati</taxon>
        <taxon>Bacteroidota</taxon>
        <taxon>Flavobacteriia</taxon>
        <taxon>Flavobacteriales</taxon>
        <taxon>Flavobacteriaceae</taxon>
        <taxon>Spongiivirga</taxon>
    </lineage>
</organism>
<gene>
    <name evidence="2" type="ORF">GWK10_00035</name>
</gene>
<evidence type="ECO:0000259" key="1">
    <source>
        <dbReference type="Pfam" id="PF00534"/>
    </source>
</evidence>
<dbReference type="RefSeq" id="WP_164028857.1">
    <property type="nucleotide sequence ID" value="NZ_JAABOQ010000001.1"/>
</dbReference>
<dbReference type="Proteomes" id="UP000474296">
    <property type="component" value="Unassembled WGS sequence"/>
</dbReference>
<dbReference type="Pfam" id="PF00534">
    <property type="entry name" value="Glycos_transf_1"/>
    <property type="match status" value="1"/>
</dbReference>
<keyword evidence="3" id="KW-1185">Reference proteome</keyword>
<comment type="caution">
    <text evidence="2">The sequence shown here is derived from an EMBL/GenBank/DDBJ whole genome shotgun (WGS) entry which is preliminary data.</text>
</comment>
<dbReference type="SUPFAM" id="SSF53756">
    <property type="entry name" value="UDP-Glycosyltransferase/glycogen phosphorylase"/>
    <property type="match status" value="1"/>
</dbReference>
<protein>
    <submittedName>
        <fullName evidence="2">Glycosyltransferase</fullName>
    </submittedName>
</protein>
<dbReference type="EMBL" id="JAABOQ010000001">
    <property type="protein sequence ID" value="NER15577.1"/>
    <property type="molecule type" value="Genomic_DNA"/>
</dbReference>
<dbReference type="GO" id="GO:0016757">
    <property type="term" value="F:glycosyltransferase activity"/>
    <property type="evidence" value="ECO:0007669"/>
    <property type="project" value="InterPro"/>
</dbReference>
<evidence type="ECO:0000313" key="2">
    <source>
        <dbReference type="EMBL" id="NER15577.1"/>
    </source>
</evidence>
<reference evidence="2 3" key="1">
    <citation type="submission" date="2020-01" db="EMBL/GenBank/DDBJ databases">
        <title>Spongiivirga citrea KCTC 32990T.</title>
        <authorList>
            <person name="Wang G."/>
        </authorList>
    </citation>
    <scope>NUCLEOTIDE SEQUENCE [LARGE SCALE GENOMIC DNA]</scope>
    <source>
        <strain evidence="2 3">KCTC 32990</strain>
    </source>
</reference>
<proteinExistence type="predicted"/>
<name>A0A6M0CJF7_9FLAO</name>
<accession>A0A6M0CJF7</accession>
<dbReference type="PANTHER" id="PTHR45947">
    <property type="entry name" value="SULFOQUINOVOSYL TRANSFERASE SQD2"/>
    <property type="match status" value="1"/>
</dbReference>
<feature type="domain" description="Glycosyl transferase family 1" evidence="1">
    <location>
        <begin position="198"/>
        <end position="350"/>
    </location>
</feature>
<dbReference type="CDD" id="cd03812">
    <property type="entry name" value="GT4_CapH-like"/>
    <property type="match status" value="1"/>
</dbReference>
<keyword evidence="2" id="KW-0808">Transferase</keyword>
<sequence length="379" mass="43644">MVGIRVLQVFTIMDRGGAESMIMNYYRALDRSKIQFDFLVHREKRGHFDDEIEKLGGQIFRMNPINPFFPNSYYVQLRSFFETHKNYKIVHSHINTFSYFTLKIAQEFGLPHRIAHAHIAMKKLTISDFFLGGEGLKDTLKKIIKLRLRKRIHQHANYYYACGNLAGNWLFGKKTDFGIMNNAVNSRDFQPNTAVSNTYKKEFGIETDLIIGHVGRFVNQKNHHYLLKVFKEIVSKKSNCKLILIGDGPLRQEVEHQGKQLGIDTNIYFLGVRDDIPQLYQMMDVFIFPSLYEGLPVTLVEAQAAGLKIFASDSITPEIAITDDIKFLSITEAPNLWAKEVLKYTKPEKKNNIELVVNNGFDIVENARAMESFYLGLNS</sequence>
<evidence type="ECO:0000313" key="3">
    <source>
        <dbReference type="Proteomes" id="UP000474296"/>
    </source>
</evidence>
<dbReference type="AlphaFoldDB" id="A0A6M0CJF7"/>
<dbReference type="Gene3D" id="3.40.50.2000">
    <property type="entry name" value="Glycogen Phosphorylase B"/>
    <property type="match status" value="2"/>
</dbReference>
<dbReference type="InterPro" id="IPR050194">
    <property type="entry name" value="Glycosyltransferase_grp1"/>
</dbReference>